<feature type="region of interest" description="Disordered" evidence="1">
    <location>
        <begin position="1"/>
        <end position="22"/>
    </location>
</feature>
<keyword evidence="3" id="KW-1185">Reference proteome</keyword>
<name>A0A183IA22_9BILA</name>
<evidence type="ECO:0000313" key="4">
    <source>
        <dbReference type="WBParaSite" id="SBAD_0000048801-mRNA-1"/>
    </source>
</evidence>
<dbReference type="WBParaSite" id="SBAD_0000048801-mRNA-1">
    <property type="protein sequence ID" value="SBAD_0000048801-mRNA-1"/>
    <property type="gene ID" value="SBAD_0000048801"/>
</dbReference>
<evidence type="ECO:0000313" key="3">
    <source>
        <dbReference type="Proteomes" id="UP000270296"/>
    </source>
</evidence>
<protein>
    <submittedName>
        <fullName evidence="2 4">Uncharacterized protein</fullName>
    </submittedName>
</protein>
<organism evidence="4">
    <name type="scientific">Soboliphyme baturini</name>
    <dbReference type="NCBI Taxonomy" id="241478"/>
    <lineage>
        <taxon>Eukaryota</taxon>
        <taxon>Metazoa</taxon>
        <taxon>Ecdysozoa</taxon>
        <taxon>Nematoda</taxon>
        <taxon>Enoplea</taxon>
        <taxon>Dorylaimia</taxon>
        <taxon>Dioctophymatida</taxon>
        <taxon>Dioctophymatoidea</taxon>
        <taxon>Soboliphymatidae</taxon>
        <taxon>Soboliphyme</taxon>
    </lineage>
</organism>
<dbReference type="Proteomes" id="UP000270296">
    <property type="component" value="Unassembled WGS sequence"/>
</dbReference>
<dbReference type="EMBL" id="UZAM01001230">
    <property type="protein sequence ID" value="VDO83840.1"/>
    <property type="molecule type" value="Genomic_DNA"/>
</dbReference>
<dbReference type="AlphaFoldDB" id="A0A183IA22"/>
<sequence length="76" mass="8461">MEDEDDVYRNSALPDPSLIEKGVGDRGEISAKVRHLLFMVLTSSKIRPTRSPPRLPRIAKAVQGTDPDCEKSVIRT</sequence>
<evidence type="ECO:0000313" key="2">
    <source>
        <dbReference type="EMBL" id="VDO83840.1"/>
    </source>
</evidence>
<evidence type="ECO:0000256" key="1">
    <source>
        <dbReference type="SAM" id="MobiDB-lite"/>
    </source>
</evidence>
<gene>
    <name evidence="2" type="ORF">SBAD_LOCUS466</name>
</gene>
<accession>A0A183IA22</accession>
<reference evidence="2 3" key="2">
    <citation type="submission" date="2018-11" db="EMBL/GenBank/DDBJ databases">
        <authorList>
            <consortium name="Pathogen Informatics"/>
        </authorList>
    </citation>
    <scope>NUCLEOTIDE SEQUENCE [LARGE SCALE GENOMIC DNA]</scope>
</reference>
<reference evidence="4" key="1">
    <citation type="submission" date="2016-06" db="UniProtKB">
        <authorList>
            <consortium name="WormBaseParasite"/>
        </authorList>
    </citation>
    <scope>IDENTIFICATION</scope>
</reference>
<proteinExistence type="predicted"/>